<dbReference type="EMBL" id="CATNWA010016229">
    <property type="protein sequence ID" value="CAI9591006.1"/>
    <property type="molecule type" value="Genomic_DNA"/>
</dbReference>
<evidence type="ECO:0008006" key="3">
    <source>
        <dbReference type="Google" id="ProtNLM"/>
    </source>
</evidence>
<sequence>FYCFSLQGERVGVADSSSRWVPDPGRADTVNAGSGKTGYCECRVRRERI</sequence>
<evidence type="ECO:0000313" key="1">
    <source>
        <dbReference type="EMBL" id="CAI9591006.1"/>
    </source>
</evidence>
<gene>
    <name evidence="1" type="ORF">SPARVUS_LOCUS11132389</name>
</gene>
<reference evidence="1" key="1">
    <citation type="submission" date="2023-05" db="EMBL/GenBank/DDBJ databases">
        <authorList>
            <person name="Stuckert A."/>
        </authorList>
    </citation>
    <scope>NUCLEOTIDE SEQUENCE</scope>
</reference>
<accession>A0ABN9F4I8</accession>
<organism evidence="1 2">
    <name type="scientific">Staurois parvus</name>
    <dbReference type="NCBI Taxonomy" id="386267"/>
    <lineage>
        <taxon>Eukaryota</taxon>
        <taxon>Metazoa</taxon>
        <taxon>Chordata</taxon>
        <taxon>Craniata</taxon>
        <taxon>Vertebrata</taxon>
        <taxon>Euteleostomi</taxon>
        <taxon>Amphibia</taxon>
        <taxon>Batrachia</taxon>
        <taxon>Anura</taxon>
        <taxon>Neobatrachia</taxon>
        <taxon>Ranoidea</taxon>
        <taxon>Ranidae</taxon>
        <taxon>Staurois</taxon>
    </lineage>
</organism>
<feature type="non-terminal residue" evidence="1">
    <location>
        <position position="1"/>
    </location>
</feature>
<comment type="caution">
    <text evidence="1">The sequence shown here is derived from an EMBL/GenBank/DDBJ whole genome shotgun (WGS) entry which is preliminary data.</text>
</comment>
<keyword evidence="2" id="KW-1185">Reference proteome</keyword>
<protein>
    <recommendedName>
        <fullName evidence="3">MHC class I antigen</fullName>
    </recommendedName>
</protein>
<evidence type="ECO:0000313" key="2">
    <source>
        <dbReference type="Proteomes" id="UP001162483"/>
    </source>
</evidence>
<proteinExistence type="predicted"/>
<name>A0ABN9F4I8_9NEOB</name>
<dbReference type="Proteomes" id="UP001162483">
    <property type="component" value="Unassembled WGS sequence"/>
</dbReference>